<dbReference type="Proteomes" id="UP000000763">
    <property type="component" value="Chromosome 9"/>
</dbReference>
<gene>
    <name evidence="2" type="ORF">OJ1118_B06.8</name>
    <name evidence="3" type="ORF">OJ1595_D08.29</name>
</gene>
<proteinExistence type="predicted"/>
<accession>Q6K491</accession>
<dbReference type="AlphaFoldDB" id="Q6K491"/>
<dbReference type="EMBL" id="AP005555">
    <property type="protein sequence ID" value="BAD22225.1"/>
    <property type="molecule type" value="Genomic_DNA"/>
</dbReference>
<feature type="region of interest" description="Disordered" evidence="1">
    <location>
        <begin position="1"/>
        <end position="24"/>
    </location>
</feature>
<reference evidence="4" key="3">
    <citation type="journal article" date="2005" name="Nature">
        <title>The map-based sequence of the rice genome.</title>
        <authorList>
            <consortium name="International rice genome sequencing project (IRGSP)"/>
            <person name="Matsumoto T."/>
            <person name="Wu J."/>
            <person name="Kanamori H."/>
            <person name="Katayose Y."/>
            <person name="Fujisawa M."/>
            <person name="Namiki N."/>
            <person name="Mizuno H."/>
            <person name="Yamamoto K."/>
            <person name="Antonio B.A."/>
            <person name="Baba T."/>
            <person name="Sakata K."/>
            <person name="Nagamura Y."/>
            <person name="Aoki H."/>
            <person name="Arikawa K."/>
            <person name="Arita K."/>
            <person name="Bito T."/>
            <person name="Chiden Y."/>
            <person name="Fujitsuka N."/>
            <person name="Fukunaka R."/>
            <person name="Hamada M."/>
            <person name="Harada C."/>
            <person name="Hayashi A."/>
            <person name="Hijishita S."/>
            <person name="Honda M."/>
            <person name="Hosokawa S."/>
            <person name="Ichikawa Y."/>
            <person name="Idonuma A."/>
            <person name="Iijima M."/>
            <person name="Ikeda M."/>
            <person name="Ikeno M."/>
            <person name="Ito K."/>
            <person name="Ito S."/>
            <person name="Ito T."/>
            <person name="Ito Y."/>
            <person name="Ito Y."/>
            <person name="Iwabuchi A."/>
            <person name="Kamiya K."/>
            <person name="Karasawa W."/>
            <person name="Kurita K."/>
            <person name="Katagiri S."/>
            <person name="Kikuta A."/>
            <person name="Kobayashi H."/>
            <person name="Kobayashi N."/>
            <person name="Machita K."/>
            <person name="Maehara T."/>
            <person name="Masukawa M."/>
            <person name="Mizubayashi T."/>
            <person name="Mukai Y."/>
            <person name="Nagasaki H."/>
            <person name="Nagata Y."/>
            <person name="Naito S."/>
            <person name="Nakashima M."/>
            <person name="Nakama Y."/>
            <person name="Nakamichi Y."/>
            <person name="Nakamura M."/>
            <person name="Meguro A."/>
            <person name="Negishi M."/>
            <person name="Ohta I."/>
            <person name="Ohta T."/>
            <person name="Okamoto M."/>
            <person name="Ono N."/>
            <person name="Saji S."/>
            <person name="Sakaguchi M."/>
            <person name="Sakai K."/>
            <person name="Shibata M."/>
            <person name="Shimokawa T."/>
            <person name="Song J."/>
            <person name="Takazaki Y."/>
            <person name="Terasawa K."/>
            <person name="Tsugane M."/>
            <person name="Tsuji K."/>
            <person name="Ueda S."/>
            <person name="Waki K."/>
            <person name="Yamagata H."/>
            <person name="Yamamoto M."/>
            <person name="Yamamoto S."/>
            <person name="Yamane H."/>
            <person name="Yoshiki S."/>
            <person name="Yoshihara R."/>
            <person name="Yukawa K."/>
            <person name="Zhong H."/>
            <person name="Yano M."/>
            <person name="Yuan Q."/>
            <person name="Ouyang S."/>
            <person name="Liu J."/>
            <person name="Jones K.M."/>
            <person name="Gansberger K."/>
            <person name="Moffat K."/>
            <person name="Hill J."/>
            <person name="Bera J."/>
            <person name="Fadrosh D."/>
            <person name="Jin S."/>
            <person name="Johri S."/>
            <person name="Kim M."/>
            <person name="Overton L."/>
            <person name="Reardon M."/>
            <person name="Tsitrin T."/>
            <person name="Vuong H."/>
            <person name="Weaver B."/>
            <person name="Ciecko A."/>
            <person name="Tallon L."/>
            <person name="Jackson J."/>
            <person name="Pai G."/>
            <person name="Aken S.V."/>
            <person name="Utterback T."/>
            <person name="Reidmuller S."/>
            <person name="Feldblyum T."/>
            <person name="Hsiao J."/>
            <person name="Zismann V."/>
            <person name="Iobst S."/>
            <person name="de Vazeille A.R."/>
            <person name="Buell C.R."/>
            <person name="Ying K."/>
            <person name="Li Y."/>
            <person name="Lu T."/>
            <person name="Huang Y."/>
            <person name="Zhao Q."/>
            <person name="Feng Q."/>
            <person name="Zhang L."/>
            <person name="Zhu J."/>
            <person name="Weng Q."/>
            <person name="Mu J."/>
            <person name="Lu Y."/>
            <person name="Fan D."/>
            <person name="Liu Y."/>
            <person name="Guan J."/>
            <person name="Zhang Y."/>
            <person name="Yu S."/>
            <person name="Liu X."/>
            <person name="Zhang Y."/>
            <person name="Hong G."/>
            <person name="Han B."/>
            <person name="Choisne N."/>
            <person name="Demange N."/>
            <person name="Orjeda G."/>
            <person name="Samain S."/>
            <person name="Cattolico L."/>
            <person name="Pelletier E."/>
            <person name="Couloux A."/>
            <person name="Segurens B."/>
            <person name="Wincker P."/>
            <person name="D'Hont A."/>
            <person name="Scarpelli C."/>
            <person name="Weissenbach J."/>
            <person name="Salanoubat M."/>
            <person name="Quetier F."/>
            <person name="Yu Y."/>
            <person name="Kim H.R."/>
            <person name="Rambo T."/>
            <person name="Currie J."/>
            <person name="Collura K."/>
            <person name="Luo M."/>
            <person name="Yang T."/>
            <person name="Ammiraju J.S.S."/>
            <person name="Engler F."/>
            <person name="Soderlund C."/>
            <person name="Wing R.A."/>
            <person name="Palmer L.E."/>
            <person name="de la Bastide M."/>
            <person name="Spiegel L."/>
            <person name="Nascimento L."/>
            <person name="Zutavern T."/>
            <person name="O'Shaughnessy A."/>
            <person name="Dike S."/>
            <person name="Dedhia N."/>
            <person name="Preston R."/>
            <person name="Balija V."/>
            <person name="McCombie W.R."/>
            <person name="Chow T."/>
            <person name="Chen H."/>
            <person name="Chung M."/>
            <person name="Chen C."/>
            <person name="Shaw J."/>
            <person name="Wu H."/>
            <person name="Hsiao K."/>
            <person name="Chao Y."/>
            <person name="Chu M."/>
            <person name="Cheng C."/>
            <person name="Hour A."/>
            <person name="Lee P."/>
            <person name="Lin S."/>
            <person name="Lin Y."/>
            <person name="Liou J."/>
            <person name="Liu S."/>
            <person name="Hsing Y."/>
            <person name="Raghuvanshi S."/>
            <person name="Mohanty A."/>
            <person name="Bharti A.K."/>
            <person name="Gaur A."/>
            <person name="Gupta V."/>
            <person name="Kumar D."/>
            <person name="Ravi V."/>
            <person name="Vij S."/>
            <person name="Kapur A."/>
            <person name="Khurana P."/>
            <person name="Khurana P."/>
            <person name="Khurana J.P."/>
            <person name="Tyagi A.K."/>
            <person name="Gaikwad K."/>
            <person name="Singh A."/>
            <person name="Dalal V."/>
            <person name="Srivastava S."/>
            <person name="Dixit A."/>
            <person name="Pal A.K."/>
            <person name="Ghazi I.A."/>
            <person name="Yadav M."/>
            <person name="Pandit A."/>
            <person name="Bhargava A."/>
            <person name="Sureshbabu K."/>
            <person name="Batra K."/>
            <person name="Sharma T.R."/>
            <person name="Mohapatra T."/>
            <person name="Singh N.K."/>
            <person name="Messing J."/>
            <person name="Nelson A.B."/>
            <person name="Fuks G."/>
            <person name="Kavchok S."/>
            <person name="Keizer G."/>
            <person name="Linton E."/>
            <person name="Llaca V."/>
            <person name="Song R."/>
            <person name="Tanyolac B."/>
            <person name="Young S."/>
            <person name="Ho-Il K."/>
            <person name="Hahn J.H."/>
            <person name="Sangsakoo G."/>
            <person name="Vanavichit A."/>
            <person name="de Mattos Luiz.A.T."/>
            <person name="Zimmer P.D."/>
            <person name="Malone G."/>
            <person name="Dellagostin O."/>
            <person name="de Oliveira A.C."/>
            <person name="Bevan M."/>
            <person name="Bancroft I."/>
            <person name="Minx P."/>
            <person name="Cordum H."/>
            <person name="Wilson R."/>
            <person name="Cheng Z."/>
            <person name="Jin W."/>
            <person name="Jiang J."/>
            <person name="Leong S.A."/>
            <person name="Iwama H."/>
            <person name="Gojobori T."/>
            <person name="Itoh T."/>
            <person name="Niimura Y."/>
            <person name="Fujii Y."/>
            <person name="Habara T."/>
            <person name="Sakai H."/>
            <person name="Sato Y."/>
            <person name="Wilson G."/>
            <person name="Kumar K."/>
            <person name="McCouch S."/>
            <person name="Juretic N."/>
            <person name="Hoen D."/>
            <person name="Wright S."/>
            <person name="Bruskiewich R."/>
            <person name="Bureau T."/>
            <person name="Miyao A."/>
            <person name="Hirochika H."/>
            <person name="Nishikawa T."/>
            <person name="Kadowaki K."/>
            <person name="Sugiura M."/>
            <person name="Burr B."/>
            <person name="Sasaki T."/>
        </authorList>
    </citation>
    <scope>NUCLEOTIDE SEQUENCE [LARGE SCALE GENOMIC DNA]</scope>
    <source>
        <strain evidence="4">cv. Nipponbare</strain>
    </source>
</reference>
<protein>
    <submittedName>
        <fullName evidence="3">Uncharacterized protein</fullName>
    </submittedName>
</protein>
<evidence type="ECO:0000313" key="4">
    <source>
        <dbReference type="Proteomes" id="UP000000763"/>
    </source>
</evidence>
<dbReference type="EMBL" id="AP005574">
    <property type="protein sequence ID" value="BAD22278.1"/>
    <property type="molecule type" value="Genomic_DNA"/>
</dbReference>
<name>Q6K491_ORYSJ</name>
<evidence type="ECO:0000313" key="3">
    <source>
        <dbReference type="EMBL" id="BAD22278.1"/>
    </source>
</evidence>
<reference evidence="3" key="2">
    <citation type="submission" date="2002-07" db="EMBL/GenBank/DDBJ databases">
        <title>Oryza sativa nipponbare(GA3) genomic DNA, chromosome 9, BAC clone:OJ1595_D08.</title>
        <authorList>
            <person name="Sasaki T."/>
            <person name="Matsumoto T."/>
            <person name="Hattori M."/>
            <person name="Sakaki Y."/>
            <person name="Katayose Y."/>
        </authorList>
    </citation>
    <scope>NUCLEOTIDE SEQUENCE</scope>
</reference>
<reference evidence="2" key="1">
    <citation type="submission" date="2002-07" db="EMBL/GenBank/DDBJ databases">
        <title>Oryza sativa nipponbare(GA3) genomic DNA, chromosome 9, BAC clone:OJ1118_B06.</title>
        <authorList>
            <person name="Sasaki T."/>
            <person name="Matsumoto T."/>
            <person name="Hattori M."/>
            <person name="Sakaki Y."/>
            <person name="Katayose Y."/>
        </authorList>
    </citation>
    <scope>NUCLEOTIDE SEQUENCE</scope>
</reference>
<sequence>MQRNSKRTKTENQETEAEDENTGAVSCATTLRLGSVVADRFRFTRKRQNALPAAPSRVPAKRASCLVPRGDYL</sequence>
<organism evidence="3 4">
    <name type="scientific">Oryza sativa subsp. japonica</name>
    <name type="common">Rice</name>
    <dbReference type="NCBI Taxonomy" id="39947"/>
    <lineage>
        <taxon>Eukaryota</taxon>
        <taxon>Viridiplantae</taxon>
        <taxon>Streptophyta</taxon>
        <taxon>Embryophyta</taxon>
        <taxon>Tracheophyta</taxon>
        <taxon>Spermatophyta</taxon>
        <taxon>Magnoliopsida</taxon>
        <taxon>Liliopsida</taxon>
        <taxon>Poales</taxon>
        <taxon>Poaceae</taxon>
        <taxon>BOP clade</taxon>
        <taxon>Oryzoideae</taxon>
        <taxon>Oryzeae</taxon>
        <taxon>Oryzinae</taxon>
        <taxon>Oryza</taxon>
        <taxon>Oryza sativa</taxon>
    </lineage>
</organism>
<evidence type="ECO:0000256" key="1">
    <source>
        <dbReference type="SAM" id="MobiDB-lite"/>
    </source>
</evidence>
<reference evidence="4" key="4">
    <citation type="journal article" date="2008" name="Nucleic Acids Res.">
        <title>The rice annotation project database (RAP-DB): 2008 update.</title>
        <authorList>
            <consortium name="The rice annotation project (RAP)"/>
        </authorList>
    </citation>
    <scope>GENOME REANNOTATION</scope>
    <source>
        <strain evidence="4">cv. Nipponbare</strain>
    </source>
</reference>
<evidence type="ECO:0000313" key="2">
    <source>
        <dbReference type="EMBL" id="BAD22225.1"/>
    </source>
</evidence>